<proteinExistence type="predicted"/>
<protein>
    <submittedName>
        <fullName evidence="1">Uncharacterized protein</fullName>
    </submittedName>
</protein>
<comment type="caution">
    <text evidence="1">The sequence shown here is derived from an EMBL/GenBank/DDBJ whole genome shotgun (WGS) entry which is preliminary data.</text>
</comment>
<reference evidence="1 2" key="1">
    <citation type="submission" date="2019-08" db="EMBL/GenBank/DDBJ databases">
        <title>Lewinella sp. strain SSH13 Genome sequencing and assembly.</title>
        <authorList>
            <person name="Kim I."/>
        </authorList>
    </citation>
    <scope>NUCLEOTIDE SEQUENCE [LARGE SCALE GENOMIC DNA]</scope>
    <source>
        <strain evidence="1 2">SSH13</strain>
    </source>
</reference>
<evidence type="ECO:0000313" key="2">
    <source>
        <dbReference type="Proteomes" id="UP000321907"/>
    </source>
</evidence>
<dbReference type="RefSeq" id="WP_147930662.1">
    <property type="nucleotide sequence ID" value="NZ_VOXD01000013.1"/>
</dbReference>
<gene>
    <name evidence="1" type="ORF">FUA23_10330</name>
</gene>
<keyword evidence="2" id="KW-1185">Reference proteome</keyword>
<name>A0A5C7FPG2_9BACT</name>
<accession>A0A5C7FPG2</accession>
<organism evidence="1 2">
    <name type="scientific">Neolewinella aurantiaca</name>
    <dbReference type="NCBI Taxonomy" id="2602767"/>
    <lineage>
        <taxon>Bacteria</taxon>
        <taxon>Pseudomonadati</taxon>
        <taxon>Bacteroidota</taxon>
        <taxon>Saprospiria</taxon>
        <taxon>Saprospirales</taxon>
        <taxon>Lewinellaceae</taxon>
        <taxon>Neolewinella</taxon>
    </lineage>
</organism>
<evidence type="ECO:0000313" key="1">
    <source>
        <dbReference type="EMBL" id="TXF89588.1"/>
    </source>
</evidence>
<dbReference type="Proteomes" id="UP000321907">
    <property type="component" value="Unassembled WGS sequence"/>
</dbReference>
<dbReference type="EMBL" id="VOXD01000013">
    <property type="protein sequence ID" value="TXF89588.1"/>
    <property type="molecule type" value="Genomic_DNA"/>
</dbReference>
<dbReference type="OrthoDB" id="1491938at2"/>
<sequence>MKNLLFLFALCLCVVSCGDPKPNDGTTPIDELESTKDFVASPDQDTARHIPLYIHKIPAESEIDNQVTALGAFGQLIEPPMERLEAQALCKSYWVVEGYADSRASRPQKVAATGQWIQCFPNGTFRGGHWDRQTHAGAWYLTYNEKFPLLQLDSNVDRMDAIWEIQGFSGDQASMAVVRRNTFGPHHNAISAKWIELYDRPTREQFKNVHQGL</sequence>
<dbReference type="AlphaFoldDB" id="A0A5C7FPG2"/>